<gene>
    <name evidence="1" type="ORF">AJE_01611</name>
</gene>
<dbReference type="Pfam" id="PF04077">
    <property type="entry name" value="DsrH"/>
    <property type="match status" value="1"/>
</dbReference>
<dbReference type="InterPro" id="IPR007215">
    <property type="entry name" value="Sulphur_relay_TusB/DsrH"/>
</dbReference>
<proteinExistence type="predicted"/>
<comment type="caution">
    <text evidence="1">The sequence shown here is derived from an EMBL/GenBank/DDBJ whole genome shotgun (WGS) entry which is preliminary data.</text>
</comment>
<dbReference type="EMBL" id="AHTH01000005">
    <property type="protein sequence ID" value="EHR41933.1"/>
    <property type="molecule type" value="Genomic_DNA"/>
</dbReference>
<dbReference type="SUPFAM" id="SSF75169">
    <property type="entry name" value="DsrEFH-like"/>
    <property type="match status" value="1"/>
</dbReference>
<dbReference type="GO" id="GO:0005737">
    <property type="term" value="C:cytoplasm"/>
    <property type="evidence" value="ECO:0007669"/>
    <property type="project" value="InterPro"/>
</dbReference>
<keyword evidence="2" id="KW-1185">Reference proteome</keyword>
<dbReference type="STRING" id="1129374.AJE_01611"/>
<evidence type="ECO:0000313" key="1">
    <source>
        <dbReference type="EMBL" id="EHR41933.1"/>
    </source>
</evidence>
<dbReference type="Gene3D" id="3.40.1260.10">
    <property type="entry name" value="DsrEFH-like"/>
    <property type="match status" value="1"/>
</dbReference>
<evidence type="ECO:0008006" key="3">
    <source>
        <dbReference type="Google" id="ProtNLM"/>
    </source>
</evidence>
<accession>H3ZAG9</accession>
<organism evidence="1 2">
    <name type="scientific">Alishewanella jeotgali KCTC 22429</name>
    <dbReference type="NCBI Taxonomy" id="1129374"/>
    <lineage>
        <taxon>Bacteria</taxon>
        <taxon>Pseudomonadati</taxon>
        <taxon>Pseudomonadota</taxon>
        <taxon>Gammaproteobacteria</taxon>
        <taxon>Alteromonadales</taxon>
        <taxon>Alteromonadaceae</taxon>
        <taxon>Alishewanella</taxon>
    </lineage>
</organism>
<evidence type="ECO:0000313" key="2">
    <source>
        <dbReference type="Proteomes" id="UP000012046"/>
    </source>
</evidence>
<reference evidence="1 2" key="1">
    <citation type="journal article" date="2012" name="J. Bacteriol.">
        <title>Genome Sequence of Extracellular-Protease-Producing Alishewanella jeotgali Isolated from Traditional Korean Fermented Seafood.</title>
        <authorList>
            <person name="Jung J."/>
            <person name="Chun J."/>
            <person name="Park W."/>
        </authorList>
    </citation>
    <scope>NUCLEOTIDE SEQUENCE [LARGE SCALE GENOMIC DNA]</scope>
    <source>
        <strain evidence="1 2">KCTC 22429</strain>
    </source>
</reference>
<protein>
    <recommendedName>
        <fullName evidence="3">Sulfurtransferase complex subunit TusB</fullName>
    </recommendedName>
</protein>
<dbReference type="InterPro" id="IPR027396">
    <property type="entry name" value="DsrEFH-like"/>
</dbReference>
<dbReference type="PATRIC" id="fig|1129374.4.peg.322"/>
<name>H3ZAG9_9ALTE</name>
<sequence length="87" mass="9832">MKLITLTQPRFELQMLSACCAPEDRILLRQDAVYLCLQADLSLPVPVLALASDVNWRQITPLAQVELIDDARWVALSAQAKQNLLWN</sequence>
<dbReference type="RefSeq" id="WP_008949367.1">
    <property type="nucleotide sequence ID" value="NZ_AHTH01000005.1"/>
</dbReference>
<dbReference type="Proteomes" id="UP000012046">
    <property type="component" value="Unassembled WGS sequence"/>
</dbReference>
<dbReference type="eggNOG" id="ENOG502ZXMW">
    <property type="taxonomic scope" value="Bacteria"/>
</dbReference>
<dbReference type="GO" id="GO:0002143">
    <property type="term" value="P:tRNA wobble position uridine thiolation"/>
    <property type="evidence" value="ECO:0007669"/>
    <property type="project" value="InterPro"/>
</dbReference>
<dbReference type="AlphaFoldDB" id="H3ZAG9"/>